<dbReference type="EMBL" id="PKPP01001117">
    <property type="protein sequence ID" value="PWA85455.1"/>
    <property type="molecule type" value="Genomic_DNA"/>
</dbReference>
<name>A0A2U1PI67_ARTAN</name>
<comment type="caution">
    <text evidence="1">The sequence shown here is derived from an EMBL/GenBank/DDBJ whole genome shotgun (WGS) entry which is preliminary data.</text>
</comment>
<reference evidence="1 2" key="1">
    <citation type="journal article" date="2018" name="Mol. Plant">
        <title>The genome of Artemisia annua provides insight into the evolution of Asteraceae family and artemisinin biosynthesis.</title>
        <authorList>
            <person name="Shen Q."/>
            <person name="Zhang L."/>
            <person name="Liao Z."/>
            <person name="Wang S."/>
            <person name="Yan T."/>
            <person name="Shi P."/>
            <person name="Liu M."/>
            <person name="Fu X."/>
            <person name="Pan Q."/>
            <person name="Wang Y."/>
            <person name="Lv Z."/>
            <person name="Lu X."/>
            <person name="Zhang F."/>
            <person name="Jiang W."/>
            <person name="Ma Y."/>
            <person name="Chen M."/>
            <person name="Hao X."/>
            <person name="Li L."/>
            <person name="Tang Y."/>
            <person name="Lv G."/>
            <person name="Zhou Y."/>
            <person name="Sun X."/>
            <person name="Brodelius P.E."/>
            <person name="Rose J.K.C."/>
            <person name="Tang K."/>
        </authorList>
    </citation>
    <scope>NUCLEOTIDE SEQUENCE [LARGE SCALE GENOMIC DNA]</scope>
    <source>
        <strain evidence="2">cv. Huhao1</strain>
        <tissue evidence="1">Leaf</tissue>
    </source>
</reference>
<evidence type="ECO:0000313" key="2">
    <source>
        <dbReference type="Proteomes" id="UP000245207"/>
    </source>
</evidence>
<organism evidence="1 2">
    <name type="scientific">Artemisia annua</name>
    <name type="common">Sweet wormwood</name>
    <dbReference type="NCBI Taxonomy" id="35608"/>
    <lineage>
        <taxon>Eukaryota</taxon>
        <taxon>Viridiplantae</taxon>
        <taxon>Streptophyta</taxon>
        <taxon>Embryophyta</taxon>
        <taxon>Tracheophyta</taxon>
        <taxon>Spermatophyta</taxon>
        <taxon>Magnoliopsida</taxon>
        <taxon>eudicotyledons</taxon>
        <taxon>Gunneridae</taxon>
        <taxon>Pentapetalae</taxon>
        <taxon>asterids</taxon>
        <taxon>campanulids</taxon>
        <taxon>Asterales</taxon>
        <taxon>Asteraceae</taxon>
        <taxon>Asteroideae</taxon>
        <taxon>Anthemideae</taxon>
        <taxon>Artemisiinae</taxon>
        <taxon>Artemisia</taxon>
    </lineage>
</organism>
<keyword evidence="2" id="KW-1185">Reference proteome</keyword>
<keyword evidence="1" id="KW-0378">Hydrolase</keyword>
<dbReference type="Proteomes" id="UP000245207">
    <property type="component" value="Unassembled WGS sequence"/>
</dbReference>
<dbReference type="GO" id="GO:0016787">
    <property type="term" value="F:hydrolase activity"/>
    <property type="evidence" value="ECO:0007669"/>
    <property type="project" value="UniProtKB-KW"/>
</dbReference>
<accession>A0A2U1PI67</accession>
<protein>
    <submittedName>
        <fullName evidence="1">Glycoside hydrolase, family 32</fullName>
    </submittedName>
</protein>
<sequence length="124" mass="14140">MYISVLFVTETGYEQDALKATIEVITRYGCTKTLGTVQRGSLRPFGIGVLADRTLTTFAPAYLRDAKNIYGSLPINFCIVKAKLKLRIKSAQFIMIIAERRPDNFCCRKLSNRNHTRKMIFIQD</sequence>
<dbReference type="AlphaFoldDB" id="A0A2U1PI67"/>
<gene>
    <name evidence="1" type="ORF">CTI12_AA149620</name>
</gene>
<proteinExistence type="predicted"/>
<evidence type="ECO:0000313" key="1">
    <source>
        <dbReference type="EMBL" id="PWA85455.1"/>
    </source>
</evidence>